<comment type="caution">
    <text evidence="6">The sequence shown here is derived from an EMBL/GenBank/DDBJ whole genome shotgun (WGS) entry which is preliminary data.</text>
</comment>
<dbReference type="GO" id="GO:0005199">
    <property type="term" value="F:structural constituent of cell wall"/>
    <property type="evidence" value="ECO:0007669"/>
    <property type="project" value="InterPro"/>
</dbReference>
<accession>A0AB38N2Y9</accession>
<comment type="similarity">
    <text evidence="5">Belongs to the fungal hydrophobin family.</text>
</comment>
<comment type="subcellular location">
    <subcellularLocation>
        <location evidence="1 5">Secreted</location>
        <location evidence="1 5">Cell wall</location>
    </subcellularLocation>
</comment>
<evidence type="ECO:0000256" key="4">
    <source>
        <dbReference type="ARBA" id="ARBA00023157"/>
    </source>
</evidence>
<evidence type="ECO:0000256" key="2">
    <source>
        <dbReference type="ARBA" id="ARBA00022512"/>
    </source>
</evidence>
<keyword evidence="3 5" id="KW-0964">Secreted</keyword>
<evidence type="ECO:0000256" key="1">
    <source>
        <dbReference type="ARBA" id="ARBA00004191"/>
    </source>
</evidence>
<dbReference type="Pfam" id="PF01185">
    <property type="entry name" value="Hydrophobin"/>
    <property type="match status" value="1"/>
</dbReference>
<dbReference type="Proteomes" id="UP000309601">
    <property type="component" value="Unassembled WGS sequence"/>
</dbReference>
<keyword evidence="2 5" id="KW-0134">Cell wall</keyword>
<dbReference type="InterPro" id="IPR001338">
    <property type="entry name" value="Class_I_Hydrophobin"/>
</dbReference>
<keyword evidence="5" id="KW-0732">Signal</keyword>
<gene>
    <name evidence="6" type="ORF">E3Q02_00059</name>
</gene>
<dbReference type="CDD" id="cd23507">
    <property type="entry name" value="hydrophobin_I"/>
    <property type="match status" value="1"/>
</dbReference>
<evidence type="ECO:0000313" key="6">
    <source>
        <dbReference type="EMBL" id="TIC71392.1"/>
    </source>
</evidence>
<dbReference type="GO" id="GO:0009277">
    <property type="term" value="C:fungal-type cell wall"/>
    <property type="evidence" value="ECO:0007669"/>
    <property type="project" value="InterPro"/>
</dbReference>
<evidence type="ECO:0000256" key="3">
    <source>
        <dbReference type="ARBA" id="ARBA00022525"/>
    </source>
</evidence>
<feature type="chain" id="PRO_5044040998" description="Hydrophobin" evidence="5">
    <location>
        <begin position="17"/>
        <end position="134"/>
    </location>
</feature>
<name>A0AB38N2Y9_9BASI</name>
<protein>
    <recommendedName>
        <fullName evidence="5">Hydrophobin</fullName>
    </recommendedName>
</protein>
<dbReference type="SMART" id="SM00075">
    <property type="entry name" value="HYDRO"/>
    <property type="match status" value="1"/>
</dbReference>
<dbReference type="EMBL" id="SPRW01000001">
    <property type="protein sequence ID" value="TIC71392.1"/>
    <property type="molecule type" value="Genomic_DNA"/>
</dbReference>
<organism evidence="6 7">
    <name type="scientific">Wallemia mellicola</name>
    <dbReference type="NCBI Taxonomy" id="1708541"/>
    <lineage>
        <taxon>Eukaryota</taxon>
        <taxon>Fungi</taxon>
        <taxon>Dikarya</taxon>
        <taxon>Basidiomycota</taxon>
        <taxon>Wallemiomycotina</taxon>
        <taxon>Wallemiomycetes</taxon>
        <taxon>Wallemiales</taxon>
        <taxon>Wallemiaceae</taxon>
        <taxon>Wallemia</taxon>
    </lineage>
</organism>
<sequence length="134" mass="14486">MIYIPAVLALSSFALAGWTSKTGESFHKNAVYTYSDKIQAPVTQVRTHLNIRRYLTFEGEISCCNTSKSSEESTGEQDSLLSLGNILDQVALDCVQIPILAVAIEDECKNTPVCCEDTDQGGLIGISCSPLPLI</sequence>
<feature type="signal peptide" evidence="5">
    <location>
        <begin position="1"/>
        <end position="16"/>
    </location>
</feature>
<reference evidence="6 7" key="1">
    <citation type="submission" date="2019-03" db="EMBL/GenBank/DDBJ databases">
        <title>Sequencing 25 genomes of Wallemia mellicola.</title>
        <authorList>
            <person name="Gostincar C."/>
        </authorList>
    </citation>
    <scope>NUCLEOTIDE SEQUENCE [LARGE SCALE GENOMIC DNA]</scope>
    <source>
        <strain evidence="6 7">EXF-1274</strain>
    </source>
</reference>
<evidence type="ECO:0000256" key="5">
    <source>
        <dbReference type="RuleBase" id="RU365009"/>
    </source>
</evidence>
<proteinExistence type="inferred from homology"/>
<keyword evidence="4 5" id="KW-1015">Disulfide bond</keyword>
<evidence type="ECO:0000313" key="7">
    <source>
        <dbReference type="Proteomes" id="UP000309601"/>
    </source>
</evidence>
<dbReference type="AlphaFoldDB" id="A0AB38N2Y9"/>